<evidence type="ECO:0000313" key="1">
    <source>
        <dbReference type="EMBL" id="DAE11457.1"/>
    </source>
</evidence>
<protein>
    <submittedName>
        <fullName evidence="1">Uncharacterized protein</fullName>
    </submittedName>
</protein>
<accession>A0A8S5PXY3</accession>
<sequence>MNKLKRESRNWFSFGAYINMETIISIQDE</sequence>
<name>A0A8S5PXY3_9CAUD</name>
<organism evidence="1">
    <name type="scientific">Myoviridae sp. ctgsk7</name>
    <dbReference type="NCBI Taxonomy" id="2825151"/>
    <lineage>
        <taxon>Viruses</taxon>
        <taxon>Duplodnaviria</taxon>
        <taxon>Heunggongvirae</taxon>
        <taxon>Uroviricota</taxon>
        <taxon>Caudoviricetes</taxon>
    </lineage>
</organism>
<dbReference type="EMBL" id="BK015533">
    <property type="protein sequence ID" value="DAE11457.1"/>
    <property type="molecule type" value="Genomic_DNA"/>
</dbReference>
<proteinExistence type="predicted"/>
<reference evidence="1" key="1">
    <citation type="journal article" date="2021" name="Proc. Natl. Acad. Sci. U.S.A.">
        <title>A Catalog of Tens of Thousands of Viruses from Human Metagenomes Reveals Hidden Associations with Chronic Diseases.</title>
        <authorList>
            <person name="Tisza M.J."/>
            <person name="Buck C.B."/>
        </authorList>
    </citation>
    <scope>NUCLEOTIDE SEQUENCE</scope>
    <source>
        <strain evidence="1">Ctgsk7</strain>
    </source>
</reference>